<dbReference type="Pfam" id="PF06713">
    <property type="entry name" value="bPH_4"/>
    <property type="match status" value="1"/>
</dbReference>
<keyword evidence="4" id="KW-1185">Reference proteome</keyword>
<evidence type="ECO:0000259" key="2">
    <source>
        <dbReference type="Pfam" id="PF06713"/>
    </source>
</evidence>
<keyword evidence="1" id="KW-0812">Transmembrane</keyword>
<evidence type="ECO:0000256" key="1">
    <source>
        <dbReference type="SAM" id="Phobius"/>
    </source>
</evidence>
<dbReference type="EMBL" id="JAUSTY010000007">
    <property type="protein sequence ID" value="MDQ0166243.1"/>
    <property type="molecule type" value="Genomic_DNA"/>
</dbReference>
<protein>
    <recommendedName>
        <fullName evidence="2">Uncharacterized protein YyaB-like PH domain-containing protein</fullName>
    </recommendedName>
</protein>
<dbReference type="InterPro" id="IPR009589">
    <property type="entry name" value="PH_YyaB-like"/>
</dbReference>
<comment type="caution">
    <text evidence="3">The sequence shown here is derived from an EMBL/GenBank/DDBJ whole genome shotgun (WGS) entry which is preliminary data.</text>
</comment>
<sequence>MIFRAERDSFFTKFIWICVLLILAACFLPLLFPLADGEKLPIEALVILTIVAIGTVVPILWMSYSLEYRFAADHLFIKAGPIRKRIPYTEITNVEPTRDIYTGFRLLSARNALEVSYSSAVFGGVKISPEKKELFLAELTKHCPDVTIKME</sequence>
<keyword evidence="1" id="KW-1133">Transmembrane helix</keyword>
<gene>
    <name evidence="3" type="ORF">J2S11_002144</name>
</gene>
<accession>A0ABT9VZ16</accession>
<feature type="transmembrane region" description="Helical" evidence="1">
    <location>
        <begin position="12"/>
        <end position="32"/>
    </location>
</feature>
<evidence type="ECO:0000313" key="4">
    <source>
        <dbReference type="Proteomes" id="UP001235840"/>
    </source>
</evidence>
<feature type="transmembrane region" description="Helical" evidence="1">
    <location>
        <begin position="44"/>
        <end position="64"/>
    </location>
</feature>
<name>A0ABT9VZ16_9BACI</name>
<keyword evidence="1" id="KW-0472">Membrane</keyword>
<dbReference type="PROSITE" id="PS51257">
    <property type="entry name" value="PROKAR_LIPOPROTEIN"/>
    <property type="match status" value="1"/>
</dbReference>
<dbReference type="Proteomes" id="UP001235840">
    <property type="component" value="Unassembled WGS sequence"/>
</dbReference>
<reference evidence="3 4" key="1">
    <citation type="submission" date="2023-07" db="EMBL/GenBank/DDBJ databases">
        <title>Genomic Encyclopedia of Type Strains, Phase IV (KMG-IV): sequencing the most valuable type-strain genomes for metagenomic binning, comparative biology and taxonomic classification.</title>
        <authorList>
            <person name="Goeker M."/>
        </authorList>
    </citation>
    <scope>NUCLEOTIDE SEQUENCE [LARGE SCALE GENOMIC DNA]</scope>
    <source>
        <strain evidence="3 4">DSM 12751</strain>
    </source>
</reference>
<feature type="domain" description="Uncharacterized protein YyaB-like PH" evidence="2">
    <location>
        <begin position="67"/>
        <end position="143"/>
    </location>
</feature>
<evidence type="ECO:0000313" key="3">
    <source>
        <dbReference type="EMBL" id="MDQ0166243.1"/>
    </source>
</evidence>
<dbReference type="RefSeq" id="WP_307394284.1">
    <property type="nucleotide sequence ID" value="NZ_BAAADK010000048.1"/>
</dbReference>
<organism evidence="3 4">
    <name type="scientific">Caldalkalibacillus horti</name>
    <dbReference type="NCBI Taxonomy" id="77523"/>
    <lineage>
        <taxon>Bacteria</taxon>
        <taxon>Bacillati</taxon>
        <taxon>Bacillota</taxon>
        <taxon>Bacilli</taxon>
        <taxon>Bacillales</taxon>
        <taxon>Bacillaceae</taxon>
        <taxon>Caldalkalibacillus</taxon>
    </lineage>
</organism>
<proteinExistence type="predicted"/>